<gene>
    <name evidence="3" type="ORF">J4573_04880</name>
</gene>
<name>A0A939P6H2_9ACTN</name>
<sequence>MNDEGRRRSIGGDAVSQENGKTATRERSEVPQQPGTKQEPQQGQQGTKRTDVASQDTDAGALVTSTGRTTIADAVVAKIVGMAAREVGGVYAMGDGMGRTIGSVREHIPGMGKSIAQGVSVEVGERQAAVDIDVVVEYGVAIPKLAGAVRENVIRAVEHMCGLEVVEVNITVDDIHLPGDDDASDEDRDPRVQ</sequence>
<feature type="region of interest" description="Disordered" evidence="2">
    <location>
        <begin position="1"/>
        <end position="57"/>
    </location>
</feature>
<dbReference type="Pfam" id="PF03780">
    <property type="entry name" value="Asp23"/>
    <property type="match status" value="1"/>
</dbReference>
<keyword evidence="4" id="KW-1185">Reference proteome</keyword>
<dbReference type="PANTHER" id="PTHR34297">
    <property type="entry name" value="HYPOTHETICAL CYTOSOLIC PROTEIN-RELATED"/>
    <property type="match status" value="1"/>
</dbReference>
<comment type="similarity">
    <text evidence="1">Belongs to the asp23 family.</text>
</comment>
<comment type="caution">
    <text evidence="3">The sequence shown here is derived from an EMBL/GenBank/DDBJ whole genome shotgun (WGS) entry which is preliminary data.</text>
</comment>
<dbReference type="AlphaFoldDB" id="A0A939P6H2"/>
<dbReference type="InterPro" id="IPR005531">
    <property type="entry name" value="Asp23"/>
</dbReference>
<dbReference type="Proteomes" id="UP000669179">
    <property type="component" value="Unassembled WGS sequence"/>
</dbReference>
<evidence type="ECO:0000256" key="2">
    <source>
        <dbReference type="SAM" id="MobiDB-lite"/>
    </source>
</evidence>
<dbReference type="PANTHER" id="PTHR34297:SF3">
    <property type="entry name" value="ALKALINE SHOCK PROTEIN 23"/>
    <property type="match status" value="1"/>
</dbReference>
<reference evidence="3" key="1">
    <citation type="submission" date="2021-03" db="EMBL/GenBank/DDBJ databases">
        <authorList>
            <person name="Kanchanasin P."/>
            <person name="Saeng-In P."/>
            <person name="Phongsopitanun W."/>
            <person name="Yuki M."/>
            <person name="Kudo T."/>
            <person name="Ohkuma M."/>
            <person name="Tanasupawat S."/>
        </authorList>
    </citation>
    <scope>NUCLEOTIDE SEQUENCE</scope>
    <source>
        <strain evidence="3">GKU 128</strain>
    </source>
</reference>
<organism evidence="3 4">
    <name type="scientific">Actinomadura barringtoniae</name>
    <dbReference type="NCBI Taxonomy" id="1427535"/>
    <lineage>
        <taxon>Bacteria</taxon>
        <taxon>Bacillati</taxon>
        <taxon>Actinomycetota</taxon>
        <taxon>Actinomycetes</taxon>
        <taxon>Streptosporangiales</taxon>
        <taxon>Thermomonosporaceae</taxon>
        <taxon>Actinomadura</taxon>
    </lineage>
</organism>
<proteinExistence type="inferred from homology"/>
<dbReference type="EMBL" id="JAGEOJ010000002">
    <property type="protein sequence ID" value="MBO2446412.1"/>
    <property type="molecule type" value="Genomic_DNA"/>
</dbReference>
<evidence type="ECO:0000313" key="4">
    <source>
        <dbReference type="Proteomes" id="UP000669179"/>
    </source>
</evidence>
<accession>A0A939P6H2</accession>
<evidence type="ECO:0000256" key="1">
    <source>
        <dbReference type="ARBA" id="ARBA00005721"/>
    </source>
</evidence>
<evidence type="ECO:0000313" key="3">
    <source>
        <dbReference type="EMBL" id="MBO2446412.1"/>
    </source>
</evidence>
<feature type="compositionally biased region" description="Polar residues" evidence="2">
    <location>
        <begin position="30"/>
        <end position="57"/>
    </location>
</feature>
<protein>
    <submittedName>
        <fullName evidence="3">Asp23/Gls24 family envelope stress response protein</fullName>
    </submittedName>
</protein>